<protein>
    <recommendedName>
        <fullName evidence="1">Pyridoxamine 5'-phosphate oxidase N-terminal domain-containing protein</fullName>
    </recommendedName>
</protein>
<gene>
    <name evidence="2" type="ORF">POI8812_02297</name>
</gene>
<evidence type="ECO:0000313" key="2">
    <source>
        <dbReference type="EMBL" id="SPF29970.1"/>
    </source>
</evidence>
<dbReference type="OrthoDB" id="115989at2"/>
<keyword evidence="3" id="KW-1185">Reference proteome</keyword>
<dbReference type="InterPro" id="IPR012349">
    <property type="entry name" value="Split_barrel_FMN-bd"/>
</dbReference>
<proteinExistence type="predicted"/>
<dbReference type="InterPro" id="IPR011576">
    <property type="entry name" value="Pyridox_Oxase_N"/>
</dbReference>
<dbReference type="Gene3D" id="2.30.110.10">
    <property type="entry name" value="Electron Transport, Fmn-binding Protein, Chain A"/>
    <property type="match status" value="1"/>
</dbReference>
<dbReference type="SUPFAM" id="SSF50475">
    <property type="entry name" value="FMN-binding split barrel"/>
    <property type="match status" value="1"/>
</dbReference>
<dbReference type="AlphaFoldDB" id="A0A2R8AD16"/>
<evidence type="ECO:0000259" key="1">
    <source>
        <dbReference type="Pfam" id="PF01243"/>
    </source>
</evidence>
<dbReference type="RefSeq" id="WP_108782700.1">
    <property type="nucleotide sequence ID" value="NZ_OMKW01000003.1"/>
</dbReference>
<dbReference type="Proteomes" id="UP000244932">
    <property type="component" value="Unassembled WGS sequence"/>
</dbReference>
<dbReference type="PANTHER" id="PTHR39336:SF1">
    <property type="entry name" value="PYRIDOXAMINE PHOSPHATE OXIDASE FAMILY PROTEIN (AFU_ORTHOLOGUE AFUA_6G11440)"/>
    <property type="match status" value="1"/>
</dbReference>
<name>A0A2R8AD16_9RHOB</name>
<dbReference type="Pfam" id="PF01243">
    <property type="entry name" value="PNPOx_N"/>
    <property type="match status" value="1"/>
</dbReference>
<dbReference type="PANTHER" id="PTHR39336">
    <property type="entry name" value="PYRIDOXAMINE PHOSPHATE OXIDASE FAMILY PROTEIN (AFU_ORTHOLOGUE AFUA_6G11440)"/>
    <property type="match status" value="1"/>
</dbReference>
<accession>A0A2R8AD16</accession>
<sequence>MPMGSKLNGTLRAFIERQKLFFVATAAADGRVNLSPKGADALRILADDRLRWLNLSGSGNETAGHIAQLNRMTLMFCAFEGDALILRLYGQARVLHPRDADWEHAAADFPAMAGSRQIFDMTIEAVQTSCGTGVPIMAFQQDRVDTELVPYFDDMGPAGVEAYWRKKNTRTIDGFDTGLLSDA</sequence>
<dbReference type="EMBL" id="OMKW01000003">
    <property type="protein sequence ID" value="SPF29970.1"/>
    <property type="molecule type" value="Genomic_DNA"/>
</dbReference>
<organism evidence="2 3">
    <name type="scientific">Pontivivens insulae</name>
    <dbReference type="NCBI Taxonomy" id="1639689"/>
    <lineage>
        <taxon>Bacteria</taxon>
        <taxon>Pseudomonadati</taxon>
        <taxon>Pseudomonadota</taxon>
        <taxon>Alphaproteobacteria</taxon>
        <taxon>Rhodobacterales</taxon>
        <taxon>Paracoccaceae</taxon>
        <taxon>Pontivivens</taxon>
    </lineage>
</organism>
<evidence type="ECO:0000313" key="3">
    <source>
        <dbReference type="Proteomes" id="UP000244932"/>
    </source>
</evidence>
<reference evidence="2 3" key="1">
    <citation type="submission" date="2018-03" db="EMBL/GenBank/DDBJ databases">
        <authorList>
            <person name="Keele B.F."/>
        </authorList>
    </citation>
    <scope>NUCLEOTIDE SEQUENCE [LARGE SCALE GENOMIC DNA]</scope>
    <source>
        <strain evidence="2 3">CeCT 8812</strain>
    </source>
</reference>
<feature type="domain" description="Pyridoxamine 5'-phosphate oxidase N-terminal" evidence="1">
    <location>
        <begin position="10"/>
        <end position="130"/>
    </location>
</feature>